<name>A0AAW1RR14_9CHLO</name>
<sequence length="576" mass="61597">MEKDVALHTVRQAPLCPEAPNENWATLPVDVIGRVIGHMQHATLEALSEVNAHWRSAVKVHVRRVLLDSFADVGSLGSTFPALAALEVEDASFDAADLAHVAALRRLRSLKLLGCTARKGASGALTALRGLTGLRELAVHGLGSCEPGALDATLCGLTGLRVLSLAAPTPASAAPALATLSALSGLRTLHVSAGTDVALPGLAAASQLGRLQELDLQGAGTTDAFLADLADAALRLTRLRLCGEEAVTDAGLRAVGRLRTLRRLEFSAPIRRSLTHEALSVAGLAALGGLTGLSELNLSGNACFTSVGMDFVAHLTGLRLLNLTWVLAVSPLTFLAPLKSLTALSLAFTFASDVNLRIVLGCLRSLRTLDLAFTRIGRGGARVVAKLEHLRVLNLRSCTKLCTDDIVDIAGACTRLQFINLDGCQVPGSCVVRVFAARQGIRFCHQLACLTDEATESPMWRDAQVRFVFRCINLVCTFLMTSPYRYNILSHNRARLRYARTRVELACELVLFFFLAAGGAALAALGAARLIWLSFSAGPRLALRFLAHPLGVVHEACDFVHLCWLYWRLASGYIDQ</sequence>
<keyword evidence="4" id="KW-1185">Reference proteome</keyword>
<dbReference type="Gene3D" id="3.80.10.10">
    <property type="entry name" value="Ribonuclease Inhibitor"/>
    <property type="match status" value="2"/>
</dbReference>
<organism evidence="3 4">
    <name type="scientific">Elliptochloris bilobata</name>
    <dbReference type="NCBI Taxonomy" id="381761"/>
    <lineage>
        <taxon>Eukaryota</taxon>
        <taxon>Viridiplantae</taxon>
        <taxon>Chlorophyta</taxon>
        <taxon>core chlorophytes</taxon>
        <taxon>Trebouxiophyceae</taxon>
        <taxon>Trebouxiophyceae incertae sedis</taxon>
        <taxon>Elliptochloris clade</taxon>
        <taxon>Elliptochloris</taxon>
    </lineage>
</organism>
<dbReference type="GO" id="GO:0031146">
    <property type="term" value="P:SCF-dependent proteasomal ubiquitin-dependent protein catabolic process"/>
    <property type="evidence" value="ECO:0007669"/>
    <property type="project" value="TreeGrafter"/>
</dbReference>
<accession>A0AAW1RR14</accession>
<reference evidence="3 4" key="1">
    <citation type="journal article" date="2024" name="Nat. Commun.">
        <title>Phylogenomics reveals the evolutionary origins of lichenization in chlorophyte algae.</title>
        <authorList>
            <person name="Puginier C."/>
            <person name="Libourel C."/>
            <person name="Otte J."/>
            <person name="Skaloud P."/>
            <person name="Haon M."/>
            <person name="Grisel S."/>
            <person name="Petersen M."/>
            <person name="Berrin J.G."/>
            <person name="Delaux P.M."/>
            <person name="Dal Grande F."/>
            <person name="Keller J."/>
        </authorList>
    </citation>
    <scope>NUCLEOTIDE SEQUENCE [LARGE SCALE GENOMIC DNA]</scope>
    <source>
        <strain evidence="3 4">SAG 245.80</strain>
    </source>
</reference>
<gene>
    <name evidence="3" type="ORF">WJX81_004392</name>
</gene>
<keyword evidence="2" id="KW-0472">Membrane</keyword>
<dbReference type="GO" id="GO:0005930">
    <property type="term" value="C:axoneme"/>
    <property type="evidence" value="ECO:0007669"/>
    <property type="project" value="UniProtKB-SubCell"/>
</dbReference>
<evidence type="ECO:0000256" key="1">
    <source>
        <dbReference type="ARBA" id="ARBA00004430"/>
    </source>
</evidence>
<keyword evidence="2" id="KW-0812">Transmembrane</keyword>
<dbReference type="EMBL" id="JALJOU010000026">
    <property type="protein sequence ID" value="KAK9836139.1"/>
    <property type="molecule type" value="Genomic_DNA"/>
</dbReference>
<evidence type="ECO:0000256" key="2">
    <source>
        <dbReference type="SAM" id="Phobius"/>
    </source>
</evidence>
<evidence type="ECO:0000313" key="3">
    <source>
        <dbReference type="EMBL" id="KAK9836139.1"/>
    </source>
</evidence>
<comment type="caution">
    <text evidence="3">The sequence shown here is derived from an EMBL/GenBank/DDBJ whole genome shotgun (WGS) entry which is preliminary data.</text>
</comment>
<dbReference type="InterPro" id="IPR032675">
    <property type="entry name" value="LRR_dom_sf"/>
</dbReference>
<dbReference type="PANTHER" id="PTHR13318:SF190">
    <property type="entry name" value="PARTNER OF PAIRED, ISOFORM B"/>
    <property type="match status" value="1"/>
</dbReference>
<dbReference type="PANTHER" id="PTHR13318">
    <property type="entry name" value="PARTNER OF PAIRED, ISOFORM B-RELATED"/>
    <property type="match status" value="1"/>
</dbReference>
<keyword evidence="2" id="KW-1133">Transmembrane helix</keyword>
<feature type="transmembrane region" description="Helical" evidence="2">
    <location>
        <begin position="509"/>
        <end position="533"/>
    </location>
</feature>
<protein>
    <recommendedName>
        <fullName evidence="5">F-box domain-containing protein</fullName>
    </recommendedName>
</protein>
<dbReference type="Proteomes" id="UP001445335">
    <property type="component" value="Unassembled WGS sequence"/>
</dbReference>
<comment type="subcellular location">
    <subcellularLocation>
        <location evidence="1">Cytoplasm</location>
        <location evidence="1">Cytoskeleton</location>
        <location evidence="1">Cilium axoneme</location>
    </subcellularLocation>
</comment>
<evidence type="ECO:0000313" key="4">
    <source>
        <dbReference type="Proteomes" id="UP001445335"/>
    </source>
</evidence>
<dbReference type="AlphaFoldDB" id="A0AAW1RR14"/>
<dbReference type="GO" id="GO:0019005">
    <property type="term" value="C:SCF ubiquitin ligase complex"/>
    <property type="evidence" value="ECO:0007669"/>
    <property type="project" value="TreeGrafter"/>
</dbReference>
<proteinExistence type="predicted"/>
<evidence type="ECO:0008006" key="5">
    <source>
        <dbReference type="Google" id="ProtNLM"/>
    </source>
</evidence>
<feature type="transmembrane region" description="Helical" evidence="2">
    <location>
        <begin position="467"/>
        <end position="488"/>
    </location>
</feature>
<dbReference type="SUPFAM" id="SSF52047">
    <property type="entry name" value="RNI-like"/>
    <property type="match status" value="1"/>
</dbReference>